<sequence>MDAGVELSVGFQPSRQPPRALSRALRKPAASTLLGSSATSELVEKPEQGMPWSSSRSPC</sequence>
<gene>
    <name evidence="2" type="ORF">E2562_028489</name>
</gene>
<feature type="compositionally biased region" description="Low complexity" evidence="1">
    <location>
        <begin position="29"/>
        <end position="40"/>
    </location>
</feature>
<feature type="region of interest" description="Disordered" evidence="1">
    <location>
        <begin position="1"/>
        <end position="59"/>
    </location>
</feature>
<accession>A0A6G1DPF7</accession>
<protein>
    <submittedName>
        <fullName evidence="2">Uncharacterized protein</fullName>
    </submittedName>
</protein>
<organism evidence="2 3">
    <name type="scientific">Oryza meyeriana var. granulata</name>
    <dbReference type="NCBI Taxonomy" id="110450"/>
    <lineage>
        <taxon>Eukaryota</taxon>
        <taxon>Viridiplantae</taxon>
        <taxon>Streptophyta</taxon>
        <taxon>Embryophyta</taxon>
        <taxon>Tracheophyta</taxon>
        <taxon>Spermatophyta</taxon>
        <taxon>Magnoliopsida</taxon>
        <taxon>Liliopsida</taxon>
        <taxon>Poales</taxon>
        <taxon>Poaceae</taxon>
        <taxon>BOP clade</taxon>
        <taxon>Oryzoideae</taxon>
        <taxon>Oryzeae</taxon>
        <taxon>Oryzinae</taxon>
        <taxon>Oryza</taxon>
        <taxon>Oryza meyeriana</taxon>
    </lineage>
</organism>
<comment type="caution">
    <text evidence="2">The sequence shown here is derived from an EMBL/GenBank/DDBJ whole genome shotgun (WGS) entry which is preliminary data.</text>
</comment>
<dbReference type="Proteomes" id="UP000479710">
    <property type="component" value="Unassembled WGS sequence"/>
</dbReference>
<reference evidence="2 3" key="1">
    <citation type="submission" date="2019-11" db="EMBL/GenBank/DDBJ databases">
        <title>Whole genome sequence of Oryza granulata.</title>
        <authorList>
            <person name="Li W."/>
        </authorList>
    </citation>
    <scope>NUCLEOTIDE SEQUENCE [LARGE SCALE GENOMIC DNA]</scope>
    <source>
        <strain evidence="3">cv. Menghai</strain>
        <tissue evidence="2">Leaf</tissue>
    </source>
</reference>
<evidence type="ECO:0000313" key="2">
    <source>
        <dbReference type="EMBL" id="KAF0914397.1"/>
    </source>
</evidence>
<evidence type="ECO:0000313" key="3">
    <source>
        <dbReference type="Proteomes" id="UP000479710"/>
    </source>
</evidence>
<dbReference type="EMBL" id="SPHZ02000006">
    <property type="protein sequence ID" value="KAF0914397.1"/>
    <property type="molecule type" value="Genomic_DNA"/>
</dbReference>
<dbReference type="AlphaFoldDB" id="A0A6G1DPF7"/>
<keyword evidence="3" id="KW-1185">Reference proteome</keyword>
<evidence type="ECO:0000256" key="1">
    <source>
        <dbReference type="SAM" id="MobiDB-lite"/>
    </source>
</evidence>
<name>A0A6G1DPF7_9ORYZ</name>
<dbReference type="OrthoDB" id="667740at2759"/>
<proteinExistence type="predicted"/>